<evidence type="ECO:0000256" key="2">
    <source>
        <dbReference type="ARBA" id="ARBA00006037"/>
    </source>
</evidence>
<dbReference type="GO" id="GO:0004113">
    <property type="term" value="F:2',3'-cyclic-nucleotide 3'-phosphodiesterase activity"/>
    <property type="evidence" value="ECO:0007669"/>
    <property type="project" value="UniProtKB-EC"/>
</dbReference>
<keyword evidence="6" id="KW-1185">Reference proteome</keyword>
<sequence>MGISLWLCPKPSSQIHETLSSLSTGLVSICSESSRVEPHITITSGLAINSHADVRTVLESAIAALGHEIRLHVKLTSLELQAKNHYFKKLFLRVEKSRNLVSFSTILRELYVELPTLKNEAEAKYSAQDWARDEFDPHVSLLYTNIEQ</sequence>
<comment type="similarity">
    <text evidence="2">Belongs to the 2H phosphoesterase superfamily. CPD1 family.</text>
</comment>
<dbReference type="GO" id="GO:0009187">
    <property type="term" value="P:cyclic nucleotide metabolic process"/>
    <property type="evidence" value="ECO:0007669"/>
    <property type="project" value="TreeGrafter"/>
</dbReference>
<organism evidence="5 6">
    <name type="scientific">Cyberlindnera jadinii (strain ATCC 18201 / CBS 1600 / BCRC 20928 / JCM 3617 / NBRC 0987 / NRRL Y-1542)</name>
    <name type="common">Torula yeast</name>
    <name type="synonym">Candida utilis</name>
    <dbReference type="NCBI Taxonomy" id="983966"/>
    <lineage>
        <taxon>Eukaryota</taxon>
        <taxon>Fungi</taxon>
        <taxon>Dikarya</taxon>
        <taxon>Ascomycota</taxon>
        <taxon>Saccharomycotina</taxon>
        <taxon>Saccharomycetes</taxon>
        <taxon>Phaffomycetales</taxon>
        <taxon>Phaffomycetaceae</taxon>
        <taxon>Cyberlindnera</taxon>
    </lineage>
</organism>
<dbReference type="PANTHER" id="PTHR28141:SF1">
    <property type="entry name" value="2',3'-CYCLIC-NUCLEOTIDE 3'-PHOSPHODIESTERASE"/>
    <property type="match status" value="1"/>
</dbReference>
<dbReference type="GeneID" id="30991686"/>
<evidence type="ECO:0000256" key="4">
    <source>
        <dbReference type="ARBA" id="ARBA00014478"/>
    </source>
</evidence>
<dbReference type="Pfam" id="PF07823">
    <property type="entry name" value="CPDase"/>
    <property type="match status" value="1"/>
</dbReference>
<dbReference type="Proteomes" id="UP000094389">
    <property type="component" value="Unassembled WGS sequence"/>
</dbReference>
<protein>
    <recommendedName>
        <fullName evidence="4">2',3'-cyclic-nucleotide 3'-phosphodiesterase</fullName>
        <ecNumber evidence="3">3.1.4.37</ecNumber>
    </recommendedName>
</protein>
<name>A0A1E4SA81_CYBJN</name>
<dbReference type="RefSeq" id="XP_020073443.1">
    <property type="nucleotide sequence ID" value="XM_020217290.1"/>
</dbReference>
<dbReference type="Gene3D" id="3.90.1140.10">
    <property type="entry name" value="Cyclic phosphodiesterase"/>
    <property type="match status" value="1"/>
</dbReference>
<evidence type="ECO:0000256" key="3">
    <source>
        <dbReference type="ARBA" id="ARBA00012317"/>
    </source>
</evidence>
<dbReference type="SUPFAM" id="SSF55144">
    <property type="entry name" value="LigT-like"/>
    <property type="match status" value="1"/>
</dbReference>
<dbReference type="InterPro" id="IPR012386">
    <property type="entry name" value="Cyclic-nucl_3Pdiesterase"/>
</dbReference>
<dbReference type="OrthoDB" id="514292at2759"/>
<dbReference type="EMBL" id="KV453925">
    <property type="protein sequence ID" value="ODV76404.1"/>
    <property type="molecule type" value="Genomic_DNA"/>
</dbReference>
<dbReference type="AlphaFoldDB" id="A0A1E4SA81"/>
<proteinExistence type="inferred from homology"/>
<dbReference type="InterPro" id="IPR009097">
    <property type="entry name" value="Cyclic_Pdiesterase"/>
</dbReference>
<evidence type="ECO:0000313" key="6">
    <source>
        <dbReference type="Proteomes" id="UP000094389"/>
    </source>
</evidence>
<evidence type="ECO:0000256" key="1">
    <source>
        <dbReference type="ARBA" id="ARBA00003831"/>
    </source>
</evidence>
<gene>
    <name evidence="5" type="ORF">CYBJADRAFT_188088</name>
</gene>
<reference evidence="5 6" key="1">
    <citation type="journal article" date="2016" name="Proc. Natl. Acad. Sci. U.S.A.">
        <title>Comparative genomics of biotechnologically important yeasts.</title>
        <authorList>
            <person name="Riley R."/>
            <person name="Haridas S."/>
            <person name="Wolfe K.H."/>
            <person name="Lopes M.R."/>
            <person name="Hittinger C.T."/>
            <person name="Goeker M."/>
            <person name="Salamov A.A."/>
            <person name="Wisecaver J.H."/>
            <person name="Long T.M."/>
            <person name="Calvey C.H."/>
            <person name="Aerts A.L."/>
            <person name="Barry K.W."/>
            <person name="Choi C."/>
            <person name="Clum A."/>
            <person name="Coughlan A.Y."/>
            <person name="Deshpande S."/>
            <person name="Douglass A.P."/>
            <person name="Hanson S.J."/>
            <person name="Klenk H.-P."/>
            <person name="LaButti K.M."/>
            <person name="Lapidus A."/>
            <person name="Lindquist E.A."/>
            <person name="Lipzen A.M."/>
            <person name="Meier-Kolthoff J.P."/>
            <person name="Ohm R.A."/>
            <person name="Otillar R.P."/>
            <person name="Pangilinan J.L."/>
            <person name="Peng Y."/>
            <person name="Rokas A."/>
            <person name="Rosa C.A."/>
            <person name="Scheuner C."/>
            <person name="Sibirny A.A."/>
            <person name="Slot J.C."/>
            <person name="Stielow J.B."/>
            <person name="Sun H."/>
            <person name="Kurtzman C.P."/>
            <person name="Blackwell M."/>
            <person name="Grigoriev I.V."/>
            <person name="Jeffries T.W."/>
        </authorList>
    </citation>
    <scope>NUCLEOTIDE SEQUENCE [LARGE SCALE GENOMIC DNA]</scope>
    <source>
        <strain evidence="6">ATCC 18201 / CBS 1600 / BCRC 20928 / JCM 3617 / NBRC 0987 / NRRL Y-1542</strain>
    </source>
</reference>
<dbReference type="EC" id="3.1.4.37" evidence="3"/>
<dbReference type="STRING" id="983966.A0A1E4SA81"/>
<accession>A0A1E4SA81</accession>
<comment type="function">
    <text evidence="1">Involved in the metabolism of ADP-ribose 1',2'-cyclic phosphate which is produced as a consequence of tRNA splicing.</text>
</comment>
<evidence type="ECO:0000313" key="5">
    <source>
        <dbReference type="EMBL" id="ODV76404.1"/>
    </source>
</evidence>
<dbReference type="PANTHER" id="PTHR28141">
    <property type="entry name" value="2',3'-CYCLIC-NUCLEOTIDE 3'-PHOSPHODIESTERASE"/>
    <property type="match status" value="1"/>
</dbReference>